<dbReference type="AlphaFoldDB" id="A0A5N5DUG1"/>
<evidence type="ECO:0008006" key="3">
    <source>
        <dbReference type="Google" id="ProtNLM"/>
    </source>
</evidence>
<gene>
    <name evidence="1" type="ORF">BS297_29825</name>
</gene>
<comment type="caution">
    <text evidence="1">The sequence shown here is derived from an EMBL/GenBank/DDBJ whole genome shotgun (WGS) entry which is preliminary data.</text>
</comment>
<proteinExistence type="predicted"/>
<reference evidence="1 2" key="1">
    <citation type="journal article" date="2017" name="Poromechanics V (2013)">
        <title>Genomic Characterization of the Arsenic-Tolerant Actinobacterium, &lt;i&gt;Rhodococcus erythropolis&lt;/i&gt; S43.</title>
        <authorList>
            <person name="Retamal-Morales G."/>
            <person name="Mehnert M."/>
            <person name="Schwabe R."/>
            <person name="Tischler D."/>
            <person name="Schloemann M."/>
            <person name="Levican G.J."/>
        </authorList>
    </citation>
    <scope>NUCLEOTIDE SEQUENCE [LARGE SCALE GENOMIC DNA]</scope>
    <source>
        <strain evidence="1 2">S43</strain>
    </source>
</reference>
<organism evidence="1 2">
    <name type="scientific">Rhodococcus erythropolis</name>
    <name type="common">Arthrobacter picolinophilus</name>
    <dbReference type="NCBI Taxonomy" id="1833"/>
    <lineage>
        <taxon>Bacteria</taxon>
        <taxon>Bacillati</taxon>
        <taxon>Actinomycetota</taxon>
        <taxon>Actinomycetes</taxon>
        <taxon>Mycobacteriales</taxon>
        <taxon>Nocardiaceae</taxon>
        <taxon>Rhodococcus</taxon>
        <taxon>Rhodococcus erythropolis group</taxon>
    </lineage>
</organism>
<evidence type="ECO:0000313" key="2">
    <source>
        <dbReference type="Proteomes" id="UP000325576"/>
    </source>
</evidence>
<name>A0A5N5DUG1_RHOER</name>
<dbReference type="EMBL" id="MRBO01000816">
    <property type="protein sequence ID" value="KAB2581635.1"/>
    <property type="molecule type" value="Genomic_DNA"/>
</dbReference>
<dbReference type="Proteomes" id="UP000325576">
    <property type="component" value="Unassembled WGS sequence"/>
</dbReference>
<protein>
    <recommendedName>
        <fullName evidence="3">HIRAN domain-containing protein</fullName>
    </recommendedName>
</protein>
<evidence type="ECO:0000313" key="1">
    <source>
        <dbReference type="EMBL" id="KAB2581635.1"/>
    </source>
</evidence>
<sequence>MNQDDLDYDEDDYDDYLAYTAAMTETGFTEYVRPTGEYTSPPNLLWINGSEISEIITGRTNEEFFDSLPLGVMFAVELVPEPGNPLDRTSIAVDIDGLRIGYLLSWVSAGLYDEVAAANQEGYRVLAQGKIFEWSDKRGILPVKENGKSERKGVKRHDVVRRFMEVRVTRSGNVAAWLNLPAESRGNDFFDVEWSKADRQFKFQAAMSNVLGDRSMIVCSCELLLGTTEDGLGVEAHIDEVHVGTLRPSSRNEHQDLIKYVRTGGRNGYARLERWPDNIELLLMIPELQSLCDQRAPLWADAQQAKDLAQETERAERARRAEAADLYKGKRPDEWMPVIERLYRSGKLTEALDLLIPVTKAHFESNAITDGPITSEFTKKSAIICRKLKDYDKEVEVLEYLLAQDKDFTPSWAITRLARASELRDFGAQQIPAFVECESFD</sequence>
<accession>A0A5N5DUG1</accession>